<evidence type="ECO:0000313" key="2">
    <source>
        <dbReference type="Proteomes" id="UP000288071"/>
    </source>
</evidence>
<sequence length="82" mass="9448">MVTRIEKIEGGKIVQTAEPDKDGYYHCYPEGQTMAKYMTRCSNLDEAAEFLTTNKRGRIRMNPDWSLIVDNIHIDGKPRESL</sequence>
<accession>A0A443LML8</accession>
<dbReference type="RefSeq" id="WP_128157137.1">
    <property type="nucleotide sequence ID" value="NZ_JBHSOM010000008.1"/>
</dbReference>
<keyword evidence="2" id="KW-1185">Reference proteome</keyword>
<organism evidence="1 2">
    <name type="scientific">Paenirhodobacter huangdaonensis</name>
    <dbReference type="NCBI Taxonomy" id="2501515"/>
    <lineage>
        <taxon>Bacteria</taxon>
        <taxon>Pseudomonadati</taxon>
        <taxon>Pseudomonadota</taxon>
        <taxon>Alphaproteobacteria</taxon>
        <taxon>Rhodobacterales</taxon>
        <taxon>Rhodobacter group</taxon>
        <taxon>Paenirhodobacter</taxon>
    </lineage>
</organism>
<dbReference type="AlphaFoldDB" id="A0A443LML8"/>
<dbReference type="Proteomes" id="UP000288071">
    <property type="component" value="Unassembled WGS sequence"/>
</dbReference>
<dbReference type="EMBL" id="SAVA01000009">
    <property type="protein sequence ID" value="RWR50335.1"/>
    <property type="molecule type" value="Genomic_DNA"/>
</dbReference>
<reference evidence="2" key="2">
    <citation type="submission" date="2019-01" db="EMBL/GenBank/DDBJ databases">
        <title>Sinorhodobacter populi sp. nov. isolated from the symptomatic bark tissue of Populus euramericana canker.</title>
        <authorList>
            <person name="Li Y."/>
        </authorList>
    </citation>
    <scope>NUCLEOTIDE SEQUENCE [LARGE SCALE GENOMIC DNA]</scope>
    <source>
        <strain evidence="2">CGMCC 1.12963</strain>
    </source>
</reference>
<proteinExistence type="predicted"/>
<comment type="caution">
    <text evidence="1">The sequence shown here is derived from an EMBL/GenBank/DDBJ whole genome shotgun (WGS) entry which is preliminary data.</text>
</comment>
<reference evidence="1 2" key="1">
    <citation type="submission" date="2019-01" db="EMBL/GenBank/DDBJ databases">
        <title>Sinorhodobacter populi sp. nov. isolated from the symptomatic bark tissue of Populus euramericana canker.</title>
        <authorList>
            <person name="Xu G."/>
        </authorList>
    </citation>
    <scope>NUCLEOTIDE SEQUENCE [LARGE SCALE GENOMIC DNA]</scope>
    <source>
        <strain evidence="1 2">CGMCC 1.12963</strain>
    </source>
</reference>
<protein>
    <submittedName>
        <fullName evidence="1">Uncharacterized protein</fullName>
    </submittedName>
</protein>
<gene>
    <name evidence="1" type="ORF">EOW66_15130</name>
</gene>
<evidence type="ECO:0000313" key="1">
    <source>
        <dbReference type="EMBL" id="RWR50335.1"/>
    </source>
</evidence>
<name>A0A443LML8_9RHOB</name>